<dbReference type="STRING" id="218851.A0A2G5DDY1"/>
<dbReference type="GO" id="GO:0050660">
    <property type="term" value="F:flavin adenine dinucleotide binding"/>
    <property type="evidence" value="ECO:0007669"/>
    <property type="project" value="InterPro"/>
</dbReference>
<evidence type="ECO:0000256" key="4">
    <source>
        <dbReference type="ARBA" id="ARBA00023002"/>
    </source>
</evidence>
<dbReference type="Pfam" id="PF00743">
    <property type="entry name" value="FMO-like"/>
    <property type="match status" value="1"/>
</dbReference>
<comment type="catalytic activity">
    <reaction evidence="5">
        <text>indole-3-pyruvate + NADPH + O2 + H(+) = (indol-3-yl)acetate + CO2 + NADP(+) + H2O</text>
        <dbReference type="Rhea" id="RHEA:34331"/>
        <dbReference type="ChEBI" id="CHEBI:15377"/>
        <dbReference type="ChEBI" id="CHEBI:15378"/>
        <dbReference type="ChEBI" id="CHEBI:15379"/>
        <dbReference type="ChEBI" id="CHEBI:16526"/>
        <dbReference type="ChEBI" id="CHEBI:17640"/>
        <dbReference type="ChEBI" id="CHEBI:30854"/>
        <dbReference type="ChEBI" id="CHEBI:57783"/>
        <dbReference type="ChEBI" id="CHEBI:58349"/>
        <dbReference type="EC" id="1.14.13.168"/>
    </reaction>
</comment>
<dbReference type="GO" id="GO:0103075">
    <property type="term" value="F:indole-3-pyruvate monooxygenase activity"/>
    <property type="evidence" value="ECO:0007669"/>
    <property type="project" value="UniProtKB-EC"/>
</dbReference>
<evidence type="ECO:0000256" key="1">
    <source>
        <dbReference type="ARBA" id="ARBA00009183"/>
    </source>
</evidence>
<dbReference type="PIRSF" id="PIRSF000332">
    <property type="entry name" value="FMO"/>
    <property type="match status" value="1"/>
</dbReference>
<keyword evidence="3 6" id="KW-0274">FAD</keyword>
<evidence type="ECO:0000256" key="6">
    <source>
        <dbReference type="RuleBase" id="RU361177"/>
    </source>
</evidence>
<dbReference type="EMBL" id="KZ305039">
    <property type="protein sequence ID" value="PIA41735.1"/>
    <property type="molecule type" value="Genomic_DNA"/>
</dbReference>
<comment type="cofactor">
    <cofactor evidence="6">
        <name>FAD</name>
        <dbReference type="ChEBI" id="CHEBI:57692"/>
    </cofactor>
</comment>
<evidence type="ECO:0000256" key="3">
    <source>
        <dbReference type="ARBA" id="ARBA00022827"/>
    </source>
</evidence>
<evidence type="ECO:0000313" key="8">
    <source>
        <dbReference type="Proteomes" id="UP000230069"/>
    </source>
</evidence>
<keyword evidence="2 6" id="KW-0285">Flavoprotein</keyword>
<dbReference type="Gene3D" id="3.50.50.60">
    <property type="entry name" value="FAD/NAD(P)-binding domain"/>
    <property type="match status" value="1"/>
</dbReference>
<accession>A0A2G5DDY1</accession>
<dbReference type="PANTHER" id="PTHR43539">
    <property type="entry name" value="FLAVIN-BINDING MONOOXYGENASE-LIKE PROTEIN (AFU_ORTHOLOGUE AFUA_4G09220)"/>
    <property type="match status" value="1"/>
</dbReference>
<keyword evidence="8" id="KW-1185">Reference proteome</keyword>
<gene>
    <name evidence="7" type="ORF">AQUCO_02200279v1</name>
</gene>
<proteinExistence type="inferred from homology"/>
<name>A0A2G5DDY1_AQUCA</name>
<evidence type="ECO:0000313" key="7">
    <source>
        <dbReference type="EMBL" id="PIA41735.1"/>
    </source>
</evidence>
<dbReference type="InterPro" id="IPR036188">
    <property type="entry name" value="FAD/NAD-bd_sf"/>
</dbReference>
<dbReference type="SUPFAM" id="SSF51905">
    <property type="entry name" value="FAD/NAD(P)-binding domain"/>
    <property type="match status" value="2"/>
</dbReference>
<dbReference type="InterPro" id="IPR050982">
    <property type="entry name" value="Auxin_biosynth/cation_transpt"/>
</dbReference>
<sequence>MLELPVVAIVGAGPSGLATAVSLQQLSIPSIIFEKENCCASLWKNRSYDRLKLHLAKEFCSLPYFRFPTSTPKYIPKQTFIKYMDAYVAKFKLKPLYCRFVQSATFNTSLKKWAVEVKNTTTNKIDVYNAQFLIIASGENSEGFIPDLHGLDSFPGEIIHSSHYKSGDHFHGKRALVVGCGNSGMEIAYDLNNNGVDSSIVVKNPVHILNEELVYVGMKLLKFFPFGLVDRLVMFLARIKYGDLSKYGLRRPEKGPFILKARTGRSPVIDVGTIDKIKKGEIKVFPGLAKIQGNHVTFENGEEKDFDTMVFATGYRSTANEWLKDFYYVLNEEGMPKAKFPNHWKGENGLYCAGFSSRGLVGISMDADAIADDIFNNYMVENVKEL</sequence>
<evidence type="ECO:0000256" key="2">
    <source>
        <dbReference type="ARBA" id="ARBA00022630"/>
    </source>
</evidence>
<reference evidence="7 8" key="1">
    <citation type="submission" date="2017-09" db="EMBL/GenBank/DDBJ databases">
        <title>WGS assembly of Aquilegia coerulea Goldsmith.</title>
        <authorList>
            <person name="Hodges S."/>
            <person name="Kramer E."/>
            <person name="Nordborg M."/>
            <person name="Tomkins J."/>
            <person name="Borevitz J."/>
            <person name="Derieg N."/>
            <person name="Yan J."/>
            <person name="Mihaltcheva S."/>
            <person name="Hayes R.D."/>
            <person name="Rokhsar D."/>
        </authorList>
    </citation>
    <scope>NUCLEOTIDE SEQUENCE [LARGE SCALE GENOMIC DNA]</scope>
    <source>
        <strain evidence="8">cv. Goldsmith</strain>
    </source>
</reference>
<dbReference type="OrthoDB" id="66881at2759"/>
<dbReference type="GO" id="GO:0050661">
    <property type="term" value="F:NADP binding"/>
    <property type="evidence" value="ECO:0007669"/>
    <property type="project" value="InterPro"/>
</dbReference>
<dbReference type="InParanoid" id="A0A2G5DDY1"/>
<dbReference type="Proteomes" id="UP000230069">
    <property type="component" value="Unassembled WGS sequence"/>
</dbReference>
<protein>
    <recommendedName>
        <fullName evidence="6">Flavin-containing monooxygenase</fullName>
        <ecNumber evidence="6">1.-.-.-</ecNumber>
    </recommendedName>
</protein>
<keyword evidence="4 6" id="KW-0560">Oxidoreductase</keyword>
<dbReference type="PRINTS" id="PR00370">
    <property type="entry name" value="FMOXYGENASE"/>
</dbReference>
<dbReference type="PANTHER" id="PTHR43539:SF77">
    <property type="entry name" value="DISULFIDE OXIDOREDUCTASE_MONOOXYGENASE_OXIDOREDUCTASE"/>
    <property type="match status" value="1"/>
</dbReference>
<dbReference type="AlphaFoldDB" id="A0A2G5DDY1"/>
<evidence type="ECO:0000256" key="5">
    <source>
        <dbReference type="ARBA" id="ARBA00047707"/>
    </source>
</evidence>
<dbReference type="InterPro" id="IPR020946">
    <property type="entry name" value="Flavin_mOase-like"/>
</dbReference>
<organism evidence="7 8">
    <name type="scientific">Aquilegia coerulea</name>
    <name type="common">Rocky mountain columbine</name>
    <dbReference type="NCBI Taxonomy" id="218851"/>
    <lineage>
        <taxon>Eukaryota</taxon>
        <taxon>Viridiplantae</taxon>
        <taxon>Streptophyta</taxon>
        <taxon>Embryophyta</taxon>
        <taxon>Tracheophyta</taxon>
        <taxon>Spermatophyta</taxon>
        <taxon>Magnoliopsida</taxon>
        <taxon>Ranunculales</taxon>
        <taxon>Ranunculaceae</taxon>
        <taxon>Thalictroideae</taxon>
        <taxon>Aquilegia</taxon>
    </lineage>
</organism>
<comment type="similarity">
    <text evidence="1 6">Belongs to the FMO family.</text>
</comment>
<dbReference type="InterPro" id="IPR000960">
    <property type="entry name" value="Flavin_mOase"/>
</dbReference>
<keyword evidence="6" id="KW-0503">Monooxygenase</keyword>
<dbReference type="EC" id="1.-.-.-" evidence="6"/>
<dbReference type="GO" id="GO:0004499">
    <property type="term" value="F:N,N-dimethylaniline monooxygenase activity"/>
    <property type="evidence" value="ECO:0007669"/>
    <property type="project" value="InterPro"/>
</dbReference>